<evidence type="ECO:0000256" key="3">
    <source>
        <dbReference type="ARBA" id="ARBA00022670"/>
    </source>
</evidence>
<evidence type="ECO:0000313" key="7">
    <source>
        <dbReference type="Proteomes" id="UP000243498"/>
    </source>
</evidence>
<keyword evidence="2" id="KW-0963">Cytoplasm</keyword>
<dbReference type="Pfam" id="PF01470">
    <property type="entry name" value="Peptidase_C15"/>
    <property type="match status" value="1"/>
</dbReference>
<dbReference type="InterPro" id="IPR016125">
    <property type="entry name" value="Peptidase_C15-like"/>
</dbReference>
<keyword evidence="5" id="KW-0788">Thiol protease</keyword>
<dbReference type="Proteomes" id="UP000243498">
    <property type="component" value="Unassembled WGS sequence"/>
</dbReference>
<dbReference type="PANTHER" id="PTHR23402:SF1">
    <property type="entry name" value="PYROGLUTAMYL-PEPTIDASE I"/>
    <property type="match status" value="1"/>
</dbReference>
<dbReference type="GO" id="GO:0005829">
    <property type="term" value="C:cytosol"/>
    <property type="evidence" value="ECO:0007669"/>
    <property type="project" value="InterPro"/>
</dbReference>
<keyword evidence="4" id="KW-0378">Hydrolase</keyword>
<comment type="caution">
    <text evidence="6">The sequence shown here is derived from an EMBL/GenBank/DDBJ whole genome shotgun (WGS) entry which is preliminary data.</text>
</comment>
<dbReference type="GO" id="GO:0006508">
    <property type="term" value="P:proteolysis"/>
    <property type="evidence" value="ECO:0007669"/>
    <property type="project" value="UniProtKB-KW"/>
</dbReference>
<dbReference type="AlphaFoldDB" id="A0A166YT54"/>
<dbReference type="STRING" id="1081105.A0A166YT54"/>
<dbReference type="PANTHER" id="PTHR23402">
    <property type="entry name" value="PROTEASE FAMILY C15 PYROGLUTAMYL-PEPTIDASE I-RELATED"/>
    <property type="match status" value="1"/>
</dbReference>
<dbReference type="OrthoDB" id="407146at2759"/>
<proteinExistence type="inferred from homology"/>
<keyword evidence="7" id="KW-1185">Reference proteome</keyword>
<evidence type="ECO:0000256" key="4">
    <source>
        <dbReference type="ARBA" id="ARBA00022801"/>
    </source>
</evidence>
<evidence type="ECO:0000256" key="2">
    <source>
        <dbReference type="ARBA" id="ARBA00022490"/>
    </source>
</evidence>
<accession>A0A166YT54</accession>
<name>A0A166YT54_METRR</name>
<sequence length="251" mass="28552">MGSQSKDQTELTVLVTGFGPFREQYPANPSWEIAKGIPSHLPPLRAKDTSSREALKTPPVRILVPPEPIRVNYKVVRDLVPGFWDTYQGHKVDMAIHIGMASPRPFYQIERRAHRRGYKSLDVDNEMLVDGPEGKVDDEDWIWHGLPDEILSDFDIDDVHSRWQRLSSKDMDLRVSEDPGRYLCDFIYYSSLAHLYKASRPRKVVFLHVPSDASDTYVSRGRELTMNLIRALVESETAAKSDLSGNQETGA</sequence>
<dbReference type="OMA" id="TWRSFAP"/>
<evidence type="ECO:0000256" key="5">
    <source>
        <dbReference type="ARBA" id="ARBA00022807"/>
    </source>
</evidence>
<dbReference type="CDD" id="cd00501">
    <property type="entry name" value="Peptidase_C15"/>
    <property type="match status" value="1"/>
</dbReference>
<gene>
    <name evidence="6" type="ORF">NOR_07246</name>
</gene>
<dbReference type="InterPro" id="IPR036440">
    <property type="entry name" value="Peptidase_C15-like_sf"/>
</dbReference>
<organism evidence="6 7">
    <name type="scientific">Metarhizium rileyi (strain RCEF 4871)</name>
    <name type="common">Nomuraea rileyi</name>
    <dbReference type="NCBI Taxonomy" id="1649241"/>
    <lineage>
        <taxon>Eukaryota</taxon>
        <taxon>Fungi</taxon>
        <taxon>Dikarya</taxon>
        <taxon>Ascomycota</taxon>
        <taxon>Pezizomycotina</taxon>
        <taxon>Sordariomycetes</taxon>
        <taxon>Hypocreomycetidae</taxon>
        <taxon>Hypocreales</taxon>
        <taxon>Clavicipitaceae</taxon>
        <taxon>Metarhizium</taxon>
    </lineage>
</organism>
<evidence type="ECO:0000256" key="1">
    <source>
        <dbReference type="ARBA" id="ARBA00006641"/>
    </source>
</evidence>
<dbReference type="EMBL" id="AZHC01000031">
    <property type="protein sequence ID" value="OAA37230.1"/>
    <property type="molecule type" value="Genomic_DNA"/>
</dbReference>
<dbReference type="Gene3D" id="3.40.630.20">
    <property type="entry name" value="Peptidase C15, pyroglutamyl peptidase I-like"/>
    <property type="match status" value="1"/>
</dbReference>
<comment type="similarity">
    <text evidence="1">Belongs to the peptidase C15 family.</text>
</comment>
<protein>
    <submittedName>
        <fullName evidence="6">Peptidase C15, pyroglutamyl peptidase I-like protein</fullName>
    </submittedName>
</protein>
<dbReference type="InterPro" id="IPR000816">
    <property type="entry name" value="Peptidase_C15"/>
</dbReference>
<dbReference type="GO" id="GO:0016920">
    <property type="term" value="F:pyroglutamyl-peptidase activity"/>
    <property type="evidence" value="ECO:0007669"/>
    <property type="project" value="InterPro"/>
</dbReference>
<reference evidence="6 7" key="1">
    <citation type="journal article" date="2016" name="Genome Biol. Evol.">
        <title>Divergent and convergent evolution of fungal pathogenicity.</title>
        <authorList>
            <person name="Shang Y."/>
            <person name="Xiao G."/>
            <person name="Zheng P."/>
            <person name="Cen K."/>
            <person name="Zhan S."/>
            <person name="Wang C."/>
        </authorList>
    </citation>
    <scope>NUCLEOTIDE SEQUENCE [LARGE SCALE GENOMIC DNA]</scope>
    <source>
        <strain evidence="6 7">RCEF 4871</strain>
    </source>
</reference>
<dbReference type="SUPFAM" id="SSF53182">
    <property type="entry name" value="Pyrrolidone carboxyl peptidase (pyroglutamate aminopeptidase)"/>
    <property type="match status" value="1"/>
</dbReference>
<evidence type="ECO:0000313" key="6">
    <source>
        <dbReference type="EMBL" id="OAA37230.1"/>
    </source>
</evidence>
<keyword evidence="3" id="KW-0645">Protease</keyword>